<dbReference type="PANTHER" id="PTHR11092">
    <property type="entry name" value="SUGAR NUCLEOTIDE EPIMERASE RELATED"/>
    <property type="match status" value="1"/>
</dbReference>
<dbReference type="Pfam" id="PF01370">
    <property type="entry name" value="Epimerase"/>
    <property type="match status" value="1"/>
</dbReference>
<comment type="similarity">
    <text evidence="1">Belongs to the NAD(P)-dependent epimerase/dehydratase family. SDR39U1 subfamily.</text>
</comment>
<comment type="caution">
    <text evidence="4">The sequence shown here is derived from an EMBL/GenBank/DDBJ whole genome shotgun (WGS) entry which is preliminary data.</text>
</comment>
<feature type="domain" description="NAD-dependent epimerase/dehydratase" evidence="2">
    <location>
        <begin position="4"/>
        <end position="216"/>
    </location>
</feature>
<evidence type="ECO:0000259" key="2">
    <source>
        <dbReference type="Pfam" id="PF01370"/>
    </source>
</evidence>
<gene>
    <name evidence="4" type="ORF">FB559_6227</name>
</gene>
<dbReference type="Gene3D" id="3.40.50.720">
    <property type="entry name" value="NAD(P)-binding Rossmann-like Domain"/>
    <property type="match status" value="1"/>
</dbReference>
<dbReference type="PANTHER" id="PTHR11092:SF0">
    <property type="entry name" value="EPIMERASE FAMILY PROTEIN SDR39U1"/>
    <property type="match status" value="1"/>
</dbReference>
<organism evidence="4 5">
    <name type="scientific">Actinoallomurus bryophytorum</name>
    <dbReference type="NCBI Taxonomy" id="1490222"/>
    <lineage>
        <taxon>Bacteria</taxon>
        <taxon>Bacillati</taxon>
        <taxon>Actinomycetota</taxon>
        <taxon>Actinomycetes</taxon>
        <taxon>Streptosporangiales</taxon>
        <taxon>Thermomonosporaceae</taxon>
        <taxon>Actinoallomurus</taxon>
    </lineage>
</organism>
<dbReference type="InterPro" id="IPR013549">
    <property type="entry name" value="DUF1731"/>
</dbReference>
<dbReference type="InterPro" id="IPR036291">
    <property type="entry name" value="NAD(P)-bd_dom_sf"/>
</dbReference>
<sequence length="293" mass="31349">MTNVVIAGSSGLIGTALRRSLEADGHSVTRLVRHVPEAPGEVEWPPTPSVLADAVVVNLAGAGIGDRRWTPAYKKVLLDSRVSTTAALAELCVQARPGVLISASGMRWYGIDRGDEALTEASAAASPGFLPMVSHRWEAATRPAEDAGIRVCHLRTGLVLSGQGGVLPRLLPWFRAGLGASIGSGREYWSQISLTDTVRAIRFLASDPQAYGPYNITAPHPARSRDLTDTLARELGRRAFLRLPAWPLRLTVGQVAPEVLGSLRVIPDRLTTAGFTFHHPDVESALRAALDHA</sequence>
<dbReference type="EMBL" id="VFOZ01000001">
    <property type="protein sequence ID" value="TQM00514.1"/>
    <property type="molecule type" value="Genomic_DNA"/>
</dbReference>
<dbReference type="SUPFAM" id="SSF51735">
    <property type="entry name" value="NAD(P)-binding Rossmann-fold domains"/>
    <property type="match status" value="1"/>
</dbReference>
<evidence type="ECO:0008006" key="6">
    <source>
        <dbReference type="Google" id="ProtNLM"/>
    </source>
</evidence>
<dbReference type="Pfam" id="PF08338">
    <property type="entry name" value="DUF1731"/>
    <property type="match status" value="1"/>
</dbReference>
<dbReference type="RefSeq" id="WP_141960119.1">
    <property type="nucleotide sequence ID" value="NZ_VFOZ01000001.1"/>
</dbReference>
<evidence type="ECO:0000313" key="4">
    <source>
        <dbReference type="EMBL" id="TQM00514.1"/>
    </source>
</evidence>
<evidence type="ECO:0000256" key="1">
    <source>
        <dbReference type="ARBA" id="ARBA00009353"/>
    </source>
</evidence>
<dbReference type="InterPro" id="IPR010099">
    <property type="entry name" value="SDR39U1"/>
</dbReference>
<dbReference type="NCBIfam" id="TIGR01777">
    <property type="entry name" value="yfcH"/>
    <property type="match status" value="1"/>
</dbReference>
<dbReference type="AlphaFoldDB" id="A0A543CTT3"/>
<feature type="domain" description="DUF1731" evidence="3">
    <location>
        <begin position="243"/>
        <end position="288"/>
    </location>
</feature>
<accession>A0A543CTT3</accession>
<dbReference type="InterPro" id="IPR001509">
    <property type="entry name" value="Epimerase_deHydtase"/>
</dbReference>
<name>A0A543CTT3_9ACTN</name>
<reference evidence="4 5" key="1">
    <citation type="submission" date="2019-06" db="EMBL/GenBank/DDBJ databases">
        <title>Sequencing the genomes of 1000 actinobacteria strains.</title>
        <authorList>
            <person name="Klenk H.-P."/>
        </authorList>
    </citation>
    <scope>NUCLEOTIDE SEQUENCE [LARGE SCALE GENOMIC DNA]</scope>
    <source>
        <strain evidence="4 5">DSM 102200</strain>
    </source>
</reference>
<dbReference type="OrthoDB" id="9801773at2"/>
<dbReference type="Proteomes" id="UP000316096">
    <property type="component" value="Unassembled WGS sequence"/>
</dbReference>
<proteinExistence type="inferred from homology"/>
<evidence type="ECO:0000259" key="3">
    <source>
        <dbReference type="Pfam" id="PF08338"/>
    </source>
</evidence>
<keyword evidence="5" id="KW-1185">Reference proteome</keyword>
<protein>
    <recommendedName>
        <fullName evidence="6">TIGR01777 family protein</fullName>
    </recommendedName>
</protein>
<evidence type="ECO:0000313" key="5">
    <source>
        <dbReference type="Proteomes" id="UP000316096"/>
    </source>
</evidence>